<dbReference type="PANTHER" id="PTHR47611:SF1">
    <property type="entry name" value="CCHC-TYPE DOMAIN-CONTAINING PROTEIN"/>
    <property type="match status" value="1"/>
</dbReference>
<proteinExistence type="predicted"/>
<gene>
    <name evidence="2" type="ORF">EEDITHA_LOCUS12697</name>
</gene>
<dbReference type="InterPro" id="IPR012337">
    <property type="entry name" value="RNaseH-like_sf"/>
</dbReference>
<evidence type="ECO:0000259" key="1">
    <source>
        <dbReference type="Pfam" id="PF05699"/>
    </source>
</evidence>
<name>A0AAU9UCD9_EUPED</name>
<organism evidence="2 3">
    <name type="scientific">Euphydryas editha</name>
    <name type="common">Edith's checkerspot</name>
    <dbReference type="NCBI Taxonomy" id="104508"/>
    <lineage>
        <taxon>Eukaryota</taxon>
        <taxon>Metazoa</taxon>
        <taxon>Ecdysozoa</taxon>
        <taxon>Arthropoda</taxon>
        <taxon>Hexapoda</taxon>
        <taxon>Insecta</taxon>
        <taxon>Pterygota</taxon>
        <taxon>Neoptera</taxon>
        <taxon>Endopterygota</taxon>
        <taxon>Lepidoptera</taxon>
        <taxon>Glossata</taxon>
        <taxon>Ditrysia</taxon>
        <taxon>Papilionoidea</taxon>
        <taxon>Nymphalidae</taxon>
        <taxon>Nymphalinae</taxon>
        <taxon>Euphydryas</taxon>
    </lineage>
</organism>
<dbReference type="InterPro" id="IPR008906">
    <property type="entry name" value="HATC_C_dom"/>
</dbReference>
<keyword evidence="3" id="KW-1185">Reference proteome</keyword>
<dbReference type="Pfam" id="PF05699">
    <property type="entry name" value="Dimer_Tnp_hAT"/>
    <property type="match status" value="1"/>
</dbReference>
<comment type="caution">
    <text evidence="2">The sequence shown here is derived from an EMBL/GenBank/DDBJ whole genome shotgun (WGS) entry which is preliminary data.</text>
</comment>
<reference evidence="2" key="1">
    <citation type="submission" date="2022-03" db="EMBL/GenBank/DDBJ databases">
        <authorList>
            <person name="Tunstrom K."/>
        </authorList>
    </citation>
    <scope>NUCLEOTIDE SEQUENCE</scope>
</reference>
<dbReference type="EMBL" id="CAKOGL010000018">
    <property type="protein sequence ID" value="CAH2097474.1"/>
    <property type="molecule type" value="Genomic_DNA"/>
</dbReference>
<dbReference type="GO" id="GO:0046983">
    <property type="term" value="F:protein dimerization activity"/>
    <property type="evidence" value="ECO:0007669"/>
    <property type="project" value="InterPro"/>
</dbReference>
<accession>A0AAU9UCD9</accession>
<dbReference type="Proteomes" id="UP001153954">
    <property type="component" value="Unassembled WGS sequence"/>
</dbReference>
<evidence type="ECO:0000313" key="2">
    <source>
        <dbReference type="EMBL" id="CAH2097474.1"/>
    </source>
</evidence>
<feature type="domain" description="HAT C-terminal dimerisation" evidence="1">
    <location>
        <begin position="73"/>
        <end position="150"/>
    </location>
</feature>
<protein>
    <recommendedName>
        <fullName evidence="1">HAT C-terminal dimerisation domain-containing protein</fullName>
    </recommendedName>
</protein>
<dbReference type="SUPFAM" id="SSF53098">
    <property type="entry name" value="Ribonuclease H-like"/>
    <property type="match status" value="1"/>
</dbReference>
<sequence length="159" mass="18083">MSAMAVTNAILDLSKEIIAEHKIRGNRSPIVGAPPHYEKETTSSLWDRHEDMLLKNIKYIKFSGGSYGTIPAELKQYLDQPNVSRSSNAQKFWVDSRYFTPVLSEIPVKYLISSATSVASERVASTMNLLVPNSRSSLTEEHIKQRVFLKSLTEKYWFK</sequence>
<evidence type="ECO:0000313" key="3">
    <source>
        <dbReference type="Proteomes" id="UP001153954"/>
    </source>
</evidence>
<dbReference type="PANTHER" id="PTHR47611">
    <property type="entry name" value="HAT DIMERISATION DOMAIN, C-TERMINAL"/>
    <property type="match status" value="1"/>
</dbReference>
<dbReference type="AlphaFoldDB" id="A0AAU9UCD9"/>